<dbReference type="PROSITE" id="PS50294">
    <property type="entry name" value="WD_REPEATS_REGION"/>
    <property type="match status" value="13"/>
</dbReference>
<dbReference type="AlphaFoldDB" id="A0A0N9HT19"/>
<dbReference type="Pfam" id="PF25173">
    <property type="entry name" value="Beta-prop_WDR3_1st"/>
    <property type="match status" value="1"/>
</dbReference>
<organism evidence="5 6">
    <name type="scientific">Kibdelosporangium phytohabitans</name>
    <dbReference type="NCBI Taxonomy" id="860235"/>
    <lineage>
        <taxon>Bacteria</taxon>
        <taxon>Bacillati</taxon>
        <taxon>Actinomycetota</taxon>
        <taxon>Actinomycetes</taxon>
        <taxon>Pseudonocardiales</taxon>
        <taxon>Pseudonocardiaceae</taxon>
        <taxon>Kibdelosporangium</taxon>
    </lineage>
</organism>
<dbReference type="InterPro" id="IPR020472">
    <property type="entry name" value="WD40_PAC1"/>
</dbReference>
<dbReference type="PRINTS" id="PR00320">
    <property type="entry name" value="GPROTEINBRPT"/>
</dbReference>
<feature type="repeat" description="WD" evidence="3">
    <location>
        <begin position="662"/>
        <end position="703"/>
    </location>
</feature>
<feature type="domain" description="HTH cro/C1-type" evidence="4">
    <location>
        <begin position="14"/>
        <end position="70"/>
    </location>
</feature>
<dbReference type="RefSeq" id="WP_054290102.1">
    <property type="nucleotide sequence ID" value="NZ_CP012752.1"/>
</dbReference>
<evidence type="ECO:0000313" key="6">
    <source>
        <dbReference type="Proteomes" id="UP000063699"/>
    </source>
</evidence>
<dbReference type="Gene3D" id="3.40.50.300">
    <property type="entry name" value="P-loop containing nucleotide triphosphate hydrolases"/>
    <property type="match status" value="1"/>
</dbReference>
<dbReference type="SUPFAM" id="SSF50978">
    <property type="entry name" value="WD40 repeat-like"/>
    <property type="match status" value="2"/>
</dbReference>
<feature type="repeat" description="WD" evidence="3">
    <location>
        <begin position="872"/>
        <end position="906"/>
    </location>
</feature>
<reference evidence="5 6" key="1">
    <citation type="submission" date="2015-07" db="EMBL/GenBank/DDBJ databases">
        <title>Genome sequencing of Kibdelosporangium phytohabitans.</title>
        <authorList>
            <person name="Qin S."/>
            <person name="Xing K."/>
        </authorList>
    </citation>
    <scope>NUCLEOTIDE SEQUENCE [LARGE SCALE GENOMIC DNA]</scope>
    <source>
        <strain evidence="5 6">KLBMP1111</strain>
    </source>
</reference>
<dbReference type="SMART" id="SM00530">
    <property type="entry name" value="HTH_XRE"/>
    <property type="match status" value="1"/>
</dbReference>
<dbReference type="STRING" id="860235.AOZ06_15915"/>
<feature type="repeat" description="WD" evidence="3">
    <location>
        <begin position="704"/>
        <end position="745"/>
    </location>
</feature>
<dbReference type="InterPro" id="IPR015943">
    <property type="entry name" value="WD40/YVTN_repeat-like_dom_sf"/>
</dbReference>
<dbReference type="Proteomes" id="UP000063699">
    <property type="component" value="Chromosome"/>
</dbReference>
<evidence type="ECO:0000313" key="5">
    <source>
        <dbReference type="EMBL" id="ALG08195.1"/>
    </source>
</evidence>
<dbReference type="CDD" id="cd00200">
    <property type="entry name" value="WD40"/>
    <property type="match status" value="2"/>
</dbReference>
<feature type="repeat" description="WD" evidence="3">
    <location>
        <begin position="620"/>
        <end position="661"/>
    </location>
</feature>
<feature type="repeat" description="WD" evidence="3">
    <location>
        <begin position="788"/>
        <end position="829"/>
    </location>
</feature>
<dbReference type="KEGG" id="kphy:AOZ06_15915"/>
<keyword evidence="2" id="KW-0677">Repeat</keyword>
<feature type="repeat" description="WD" evidence="3">
    <location>
        <begin position="1079"/>
        <end position="1120"/>
    </location>
</feature>
<dbReference type="InterPro" id="IPR001387">
    <property type="entry name" value="Cro/C1-type_HTH"/>
</dbReference>
<accession>A0A0N9HT19</accession>
<dbReference type="SUPFAM" id="SSF52540">
    <property type="entry name" value="P-loop containing nucleoside triphosphate hydrolases"/>
    <property type="match status" value="1"/>
</dbReference>
<feature type="repeat" description="WD" evidence="3">
    <location>
        <begin position="1037"/>
        <end position="1078"/>
    </location>
</feature>
<evidence type="ECO:0000256" key="1">
    <source>
        <dbReference type="ARBA" id="ARBA00022574"/>
    </source>
</evidence>
<feature type="repeat" description="WD" evidence="3">
    <location>
        <begin position="830"/>
        <end position="871"/>
    </location>
</feature>
<feature type="repeat" description="WD" evidence="3">
    <location>
        <begin position="953"/>
        <end position="994"/>
    </location>
</feature>
<dbReference type="PROSITE" id="PS50082">
    <property type="entry name" value="WD_REPEATS_2"/>
    <property type="match status" value="14"/>
</dbReference>
<sequence>MDDDDGPLVEFAAAMRDLRTRAGKPTYRELSHRAHYSAAALSDAAAGRRLPSLSVTLAYVAACGGDEAAWEHRWRDLAAKLAGPPSADDLSDDTVSPAPYVGLRAFQVEDADRFFGREQLVAELAGRVTERRVVVVVGPSGSGKSSLLRAGLLHEARTRGVCATAAGPTVLMTPASRPLWECAARLAGLVGRTPSEVHDALRADAQCLHLTAQQTLVGHPADAQLLVVVDQFEEVFTLCGDEEQRSQFLKLLMTAAHAENSRTRVVLGLRADFYAHCAHYPDLVEALRHGQVVVGPMTTEDLRAAITQPALGVGCRLETALVSQVVAEATGQPGALPLISHALLQTWRRRRGNALTLAGYQAAGGIAQSITQTAETVYTSLNDEQQRTARQVFGRLVALGEGTQDTKRRIPRGELDLNPATAAVVDAMTRARLLTVDAGSVEIAHEALIRSWPRLRDWLAEDRDGLRTHRKLTEAAQAWDSLDRDPGALYRGTRLDMACDWADDPRWRDNLNALEQDFLHASDRETRRRTRRQRQVTAALAVLLVSALAATWMAFAQRQIALEQRRTALVGKLIAQSAPLADGQPDASMLLAVEAFHQDPALVEARSALLSSQSHHFTARLGHTSPFVGVAFSPDGRTLAAGSRDRTVRLWNVATRKEFAVLTGHTGQVFAVAFSPDGRILATTGNDASVRLWDVASRKEIVALTGHTKAVWEVAFSPDGRMLATSSGDASVRLWDTANHKETAVLTGHTGQVFGVAFSPDNRTLATSSGDASVRLWDTANHKETAVLTGHTGQVFGVAFSPDNRTLATSSGDASVRLWDTANHKETAVLTGHTGDVLAVAFSPDGRTLATATSDSRVRLWATANHTLTATLTGHTGQIHAVAFSPDGRTLASASNDNTAVLWDMNGPILTPSPVAPGLAVDFSSDGRTLAAGGRDRMVRLWDMAGRTEIAALTGHTGQIYAVAFSPDNRVLATADSDASVRLWDTASGKEIAVLTGHTSEVFAVAFSPDGRTLATASDDKTVRLWDVVSHTLNATLTDSAGEVYTVAFSPDGRTLATAGSEAVVRLWDMTTLKEIITLTGHTKAVSAVAFSPDGRTLATTSNDATVRLWDVASRNEVATMTGHNGQVYAVAFSPDGRTLATTSSDASVRLWNATSGTLTATLIGHTSDVLQVAFSPDGRTLATTSGDGTIRLWDPDPARVVTRICQVIGPISPARWEQLMPELEYQPICS</sequence>
<feature type="repeat" description="WD" evidence="3">
    <location>
        <begin position="920"/>
        <end position="952"/>
    </location>
</feature>
<dbReference type="PANTHER" id="PTHR19879">
    <property type="entry name" value="TRANSCRIPTION INITIATION FACTOR TFIID"/>
    <property type="match status" value="1"/>
</dbReference>
<dbReference type="InterPro" id="IPR001680">
    <property type="entry name" value="WD40_rpt"/>
</dbReference>
<keyword evidence="6" id="KW-1185">Reference proteome</keyword>
<dbReference type="InterPro" id="IPR036322">
    <property type="entry name" value="WD40_repeat_dom_sf"/>
</dbReference>
<dbReference type="Gene3D" id="2.130.10.10">
    <property type="entry name" value="YVTN repeat-like/Quinoprotein amine dehydrogenase"/>
    <property type="match status" value="6"/>
</dbReference>
<gene>
    <name evidence="5" type="ORF">AOZ06_15915</name>
</gene>
<dbReference type="InterPro" id="IPR019775">
    <property type="entry name" value="WD40_repeat_CS"/>
</dbReference>
<feature type="repeat" description="WD" evidence="3">
    <location>
        <begin position="995"/>
        <end position="1036"/>
    </location>
</feature>
<dbReference type="PROSITE" id="PS00678">
    <property type="entry name" value="WD_REPEATS_1"/>
    <property type="match status" value="8"/>
</dbReference>
<name>A0A0N9HT19_9PSEU</name>
<feature type="repeat" description="WD" evidence="3">
    <location>
        <begin position="1121"/>
        <end position="1162"/>
    </location>
</feature>
<evidence type="ECO:0000256" key="2">
    <source>
        <dbReference type="ARBA" id="ARBA00022737"/>
    </source>
</evidence>
<evidence type="ECO:0000256" key="3">
    <source>
        <dbReference type="PROSITE-ProRule" id="PRU00221"/>
    </source>
</evidence>
<feature type="repeat" description="WD" evidence="3">
    <location>
        <begin position="746"/>
        <end position="787"/>
    </location>
</feature>
<dbReference type="Pfam" id="PF20703">
    <property type="entry name" value="nSTAND1"/>
    <property type="match status" value="1"/>
</dbReference>
<dbReference type="SMART" id="SM00320">
    <property type="entry name" value="WD40"/>
    <property type="match status" value="14"/>
</dbReference>
<dbReference type="PANTHER" id="PTHR19879:SF9">
    <property type="entry name" value="TRANSCRIPTION INITIATION FACTOR TFIID SUBUNIT 5"/>
    <property type="match status" value="1"/>
</dbReference>
<dbReference type="EMBL" id="CP012752">
    <property type="protein sequence ID" value="ALG08195.1"/>
    <property type="molecule type" value="Genomic_DNA"/>
</dbReference>
<evidence type="ECO:0000259" key="4">
    <source>
        <dbReference type="SMART" id="SM00530"/>
    </source>
</evidence>
<keyword evidence="1 3" id="KW-0853">WD repeat</keyword>
<feature type="repeat" description="WD" evidence="3">
    <location>
        <begin position="1163"/>
        <end position="1204"/>
    </location>
</feature>
<proteinExistence type="predicted"/>
<dbReference type="InterPro" id="IPR049052">
    <property type="entry name" value="nSTAND1"/>
</dbReference>
<dbReference type="Pfam" id="PF00400">
    <property type="entry name" value="WD40"/>
    <property type="match status" value="9"/>
</dbReference>
<protein>
    <recommendedName>
        <fullName evidence="4">HTH cro/C1-type domain-containing protein</fullName>
    </recommendedName>
</protein>
<dbReference type="InterPro" id="IPR027417">
    <property type="entry name" value="P-loop_NTPase"/>
</dbReference>